<accession>A0A7W6XZU8</accession>
<gene>
    <name evidence="2" type="ORF">GGE15_005352</name>
</gene>
<feature type="region of interest" description="Disordered" evidence="1">
    <location>
        <begin position="1"/>
        <end position="21"/>
    </location>
</feature>
<evidence type="ECO:0000256" key="1">
    <source>
        <dbReference type="SAM" id="MobiDB-lite"/>
    </source>
</evidence>
<evidence type="ECO:0000313" key="3">
    <source>
        <dbReference type="Proteomes" id="UP000533724"/>
    </source>
</evidence>
<dbReference type="AlphaFoldDB" id="A0A7W6XZU8"/>
<evidence type="ECO:0000313" key="2">
    <source>
        <dbReference type="EMBL" id="MBB4442059.1"/>
    </source>
</evidence>
<name>A0A7W6XZU8_9HYPH</name>
<sequence length="76" mass="8098">MEFVAENPSPTPPHKGEGLRRCTASQTNKPATCSALDDECGEGRALSPSPLWGGVGEGFFPYAIGKWLSSRVGRHP</sequence>
<protein>
    <submittedName>
        <fullName evidence="2">Uncharacterized protein</fullName>
    </submittedName>
</protein>
<organism evidence="2 3">
    <name type="scientific">Rhizobium esperanzae</name>
    <dbReference type="NCBI Taxonomy" id="1967781"/>
    <lineage>
        <taxon>Bacteria</taxon>
        <taxon>Pseudomonadati</taxon>
        <taxon>Pseudomonadota</taxon>
        <taxon>Alphaproteobacteria</taxon>
        <taxon>Hyphomicrobiales</taxon>
        <taxon>Rhizobiaceae</taxon>
        <taxon>Rhizobium/Agrobacterium group</taxon>
        <taxon>Rhizobium</taxon>
    </lineage>
</organism>
<dbReference type="EMBL" id="JACIHI010000015">
    <property type="protein sequence ID" value="MBB4442059.1"/>
    <property type="molecule type" value="Genomic_DNA"/>
</dbReference>
<reference evidence="2 3" key="1">
    <citation type="submission" date="2020-08" db="EMBL/GenBank/DDBJ databases">
        <title>Genomic Encyclopedia of Type Strains, Phase IV (KMG-V): Genome sequencing to study the core and pangenomes of soil and plant-associated prokaryotes.</title>
        <authorList>
            <person name="Whitman W."/>
        </authorList>
    </citation>
    <scope>NUCLEOTIDE SEQUENCE [LARGE SCALE GENOMIC DNA]</scope>
    <source>
        <strain evidence="2 3">SEMIA 414</strain>
    </source>
</reference>
<proteinExistence type="predicted"/>
<dbReference type="Proteomes" id="UP000533724">
    <property type="component" value="Unassembled WGS sequence"/>
</dbReference>
<comment type="caution">
    <text evidence="2">The sequence shown here is derived from an EMBL/GenBank/DDBJ whole genome shotgun (WGS) entry which is preliminary data.</text>
</comment>